<dbReference type="RefSeq" id="WP_084047327.1">
    <property type="nucleotide sequence ID" value="NZ_FWWU01000008.1"/>
</dbReference>
<dbReference type="AlphaFoldDB" id="A0A1W1UXB4"/>
<dbReference type="STRING" id="695939.SAMN00790413_03374"/>
<name>A0A1W1UXB4_9DEIO</name>
<feature type="compositionally biased region" description="Polar residues" evidence="1">
    <location>
        <begin position="142"/>
        <end position="156"/>
    </location>
</feature>
<dbReference type="Gene3D" id="2.60.120.10">
    <property type="entry name" value="Jelly Rolls"/>
    <property type="match status" value="1"/>
</dbReference>
<evidence type="ECO:0000313" key="3">
    <source>
        <dbReference type="EMBL" id="SMB85364.1"/>
    </source>
</evidence>
<feature type="region of interest" description="Disordered" evidence="1">
    <location>
        <begin position="142"/>
        <end position="161"/>
    </location>
</feature>
<protein>
    <submittedName>
        <fullName evidence="3">Cupin domain-containing protein</fullName>
    </submittedName>
</protein>
<keyword evidence="4" id="KW-1185">Reference proteome</keyword>
<dbReference type="PANTHER" id="PTHR36440:SF1">
    <property type="entry name" value="PUTATIVE (AFU_ORTHOLOGUE AFUA_8G07350)-RELATED"/>
    <property type="match status" value="1"/>
</dbReference>
<proteinExistence type="predicted"/>
<evidence type="ECO:0000256" key="1">
    <source>
        <dbReference type="SAM" id="MobiDB-lite"/>
    </source>
</evidence>
<dbReference type="InterPro" id="IPR013096">
    <property type="entry name" value="Cupin_2"/>
</dbReference>
<evidence type="ECO:0000259" key="2">
    <source>
        <dbReference type="Pfam" id="PF07883"/>
    </source>
</evidence>
<dbReference type="InterPro" id="IPR053146">
    <property type="entry name" value="QDO-like"/>
</dbReference>
<reference evidence="3 4" key="1">
    <citation type="submission" date="2017-04" db="EMBL/GenBank/DDBJ databases">
        <authorList>
            <person name="Afonso C.L."/>
            <person name="Miller P.J."/>
            <person name="Scott M.A."/>
            <person name="Spackman E."/>
            <person name="Goraichik I."/>
            <person name="Dimitrov K.M."/>
            <person name="Suarez D.L."/>
            <person name="Swayne D.E."/>
        </authorList>
    </citation>
    <scope>NUCLEOTIDE SEQUENCE [LARGE SCALE GENOMIC DNA]</scope>
    <source>
        <strain evidence="3 4">KR-140</strain>
    </source>
</reference>
<gene>
    <name evidence="3" type="ORF">SAMN00790413_03374</name>
</gene>
<evidence type="ECO:0000313" key="4">
    <source>
        <dbReference type="Proteomes" id="UP000192582"/>
    </source>
</evidence>
<feature type="domain" description="Cupin type-2" evidence="2">
    <location>
        <begin position="58"/>
        <end position="122"/>
    </location>
</feature>
<organism evidence="3 4">
    <name type="scientific">Deinococcus hopiensis KR-140</name>
    <dbReference type="NCBI Taxonomy" id="695939"/>
    <lineage>
        <taxon>Bacteria</taxon>
        <taxon>Thermotogati</taxon>
        <taxon>Deinococcota</taxon>
        <taxon>Deinococci</taxon>
        <taxon>Deinococcales</taxon>
        <taxon>Deinococcaceae</taxon>
        <taxon>Deinococcus</taxon>
    </lineage>
</organism>
<dbReference type="InterPro" id="IPR011051">
    <property type="entry name" value="RmlC_Cupin_sf"/>
</dbReference>
<dbReference type="Pfam" id="PF07883">
    <property type="entry name" value="Cupin_2"/>
    <property type="match status" value="1"/>
</dbReference>
<dbReference type="InterPro" id="IPR014710">
    <property type="entry name" value="RmlC-like_jellyroll"/>
</dbReference>
<dbReference type="Proteomes" id="UP000192582">
    <property type="component" value="Unassembled WGS sequence"/>
</dbReference>
<sequence length="175" mass="18911">MTSSPRAIPADDFTRQLTVARPETDETLLHLAVLGGTSTVLVSGAQTAGRYTLIDMPIPPGGGPPLHRHDYEEMFTLLEGEVELAFRDQVLTARAGETINIPANAPHRFKNVSAQPARLLCLCTPAGQEEYFAEIGVVVPTRTSPAPGQSPEQQAESRQKAMALAAKYRSEFLLS</sequence>
<dbReference type="EMBL" id="FWWU01000008">
    <property type="protein sequence ID" value="SMB85364.1"/>
    <property type="molecule type" value="Genomic_DNA"/>
</dbReference>
<dbReference type="OrthoDB" id="9090296at2"/>
<dbReference type="SUPFAM" id="SSF51182">
    <property type="entry name" value="RmlC-like cupins"/>
    <property type="match status" value="1"/>
</dbReference>
<accession>A0A1W1UXB4</accession>
<dbReference type="PANTHER" id="PTHR36440">
    <property type="entry name" value="PUTATIVE (AFU_ORTHOLOGUE AFUA_8G07350)-RELATED"/>
    <property type="match status" value="1"/>
</dbReference>